<reference evidence="2 3" key="1">
    <citation type="journal article" date="2017" name="Chemistry">
        <title>Isolation, Biosynthesis and Chemical Modifications of Rubterolones A-F: Rare Tropolone Alkaloids from Actinomadura sp. 5-2.</title>
        <authorList>
            <person name="Guo H."/>
            <person name="Benndorf R."/>
            <person name="Leichnitz D."/>
            <person name="Klassen J.L."/>
            <person name="Vollmers J."/>
            <person name="Gorls H."/>
            <person name="Steinacker M."/>
            <person name="Weigel C."/>
            <person name="Dahse H.M."/>
            <person name="Kaster A.K."/>
            <person name="de Beer Z.W."/>
            <person name="Poulsen M."/>
            <person name="Beemelmanns C."/>
        </authorList>
    </citation>
    <scope>NUCLEOTIDE SEQUENCE [LARGE SCALE GENOMIC DNA]</scope>
    <source>
        <strain evidence="2 3">5-2</strain>
    </source>
</reference>
<dbReference type="InterPro" id="IPR015020">
    <property type="entry name" value="Rv2525c-like_Glyco_Hydro-like"/>
</dbReference>
<proteinExistence type="predicted"/>
<dbReference type="Proteomes" id="UP000242367">
    <property type="component" value="Unassembled WGS sequence"/>
</dbReference>
<dbReference type="RefSeq" id="WP_103565558.1">
    <property type="nucleotide sequence ID" value="NZ_MTBP01000004.1"/>
</dbReference>
<feature type="domain" description="Rv2525c-like glycoside hydrolase-like" evidence="1">
    <location>
        <begin position="16"/>
        <end position="175"/>
    </location>
</feature>
<accession>A0A2P4UCY7</accession>
<dbReference type="AlphaFoldDB" id="A0A2P4UCY7"/>
<sequence length="342" mass="36763">MSVFGVDYAWGRPGVAALKKAGVDFVCRYLSHDSSGKTLTRAEAEQLCEGGFWLVAIWESTASRALQGRDAGAADAKEAERQAAACGMPDDRPIYFAVDFDASSGQQKKINAYLDGAASVLGGDRVGIYAGYGPVKRAFDAGKIAYGWQTYAWSGGKWDGRAQIQQYSNDHVINGVGLDYDRAVKADYGQWRIGTSPGKDDMPDYVSVGATAAQQLKPGEWTTLAFDKDYSDAEHQHSDEGGPSILWGPARYALTASLTLDGVPQGTRIQARAIEVKGDDTSKFTVAATQDFLSAGEDTALVFATSADTVDDGYRVRFQVKQFGKEAAKVSAAGAKVLFWRL</sequence>
<gene>
    <name evidence="2" type="ORF">BTM25_50920</name>
</gene>
<name>A0A2P4UCY7_9ACTN</name>
<protein>
    <recommendedName>
        <fullName evidence="1">Rv2525c-like glycoside hydrolase-like domain-containing protein</fullName>
    </recommendedName>
</protein>
<dbReference type="SUPFAM" id="SSF51445">
    <property type="entry name" value="(Trans)glycosidases"/>
    <property type="match status" value="1"/>
</dbReference>
<organism evidence="2 3">
    <name type="scientific">Actinomadura rubteroloni</name>
    <dbReference type="NCBI Taxonomy" id="1926885"/>
    <lineage>
        <taxon>Bacteria</taxon>
        <taxon>Bacillati</taxon>
        <taxon>Actinomycetota</taxon>
        <taxon>Actinomycetes</taxon>
        <taxon>Streptosporangiales</taxon>
        <taxon>Thermomonosporaceae</taxon>
        <taxon>Actinomadura</taxon>
    </lineage>
</organism>
<dbReference type="InterPro" id="IPR017853">
    <property type="entry name" value="GH"/>
</dbReference>
<dbReference type="Pfam" id="PF08924">
    <property type="entry name" value="Rv2525c_GlyHyd-like"/>
    <property type="match status" value="1"/>
</dbReference>
<dbReference type="Gene3D" id="3.20.20.80">
    <property type="entry name" value="Glycosidases"/>
    <property type="match status" value="1"/>
</dbReference>
<evidence type="ECO:0000313" key="2">
    <source>
        <dbReference type="EMBL" id="POM22886.1"/>
    </source>
</evidence>
<dbReference type="EMBL" id="MTBP01000004">
    <property type="protein sequence ID" value="POM22886.1"/>
    <property type="molecule type" value="Genomic_DNA"/>
</dbReference>
<keyword evidence="3" id="KW-1185">Reference proteome</keyword>
<comment type="caution">
    <text evidence="2">The sequence shown here is derived from an EMBL/GenBank/DDBJ whole genome shotgun (WGS) entry which is preliminary data.</text>
</comment>
<evidence type="ECO:0000313" key="3">
    <source>
        <dbReference type="Proteomes" id="UP000242367"/>
    </source>
</evidence>
<evidence type="ECO:0000259" key="1">
    <source>
        <dbReference type="Pfam" id="PF08924"/>
    </source>
</evidence>